<accession>A0A7U2NPS8</accession>
<sequence length="104" mass="12186">MGHIHSHYARIGFRSLAPWRCLITGSRNRAGCGKARISLRKVKDEVWVYKCIHHSSGLVFARVAERIEDKARGDVPWWLRCLINQWLEELKVTTFEDRSIVLFH</sequence>
<evidence type="ECO:0000313" key="2">
    <source>
        <dbReference type="Proteomes" id="UP000663193"/>
    </source>
</evidence>
<dbReference type="Proteomes" id="UP000663193">
    <property type="component" value="Chromosome 19"/>
</dbReference>
<protein>
    <submittedName>
        <fullName evidence="1">Uncharacterized protein</fullName>
    </submittedName>
</protein>
<dbReference type="AlphaFoldDB" id="A0A7U2NPS8"/>
<evidence type="ECO:0000313" key="1">
    <source>
        <dbReference type="EMBL" id="QRD05984.1"/>
    </source>
</evidence>
<dbReference type="VEuPathDB" id="FungiDB:JI435_423020"/>
<reference evidence="2" key="1">
    <citation type="journal article" date="2021" name="BMC Genomics">
        <title>Chromosome-level genome assembly and manually-curated proteome of model necrotroph Parastagonospora nodorum Sn15 reveals a genome-wide trove of candidate effector homologs, and redundancy of virulence-related functions within an accessory chromosome.</title>
        <authorList>
            <person name="Bertazzoni S."/>
            <person name="Jones D.A.B."/>
            <person name="Phan H.T."/>
            <person name="Tan K.-C."/>
            <person name="Hane J.K."/>
        </authorList>
    </citation>
    <scope>NUCLEOTIDE SEQUENCE [LARGE SCALE GENOMIC DNA]</scope>
    <source>
        <strain evidence="2">SN15 / ATCC MYA-4574 / FGSC 10173)</strain>
    </source>
</reference>
<name>A0A7U2NPS8_PHANO</name>
<proteinExistence type="predicted"/>
<keyword evidence="2" id="KW-1185">Reference proteome</keyword>
<dbReference type="EMBL" id="CP069041">
    <property type="protein sequence ID" value="QRD05984.1"/>
    <property type="molecule type" value="Genomic_DNA"/>
</dbReference>
<gene>
    <name evidence="1" type="ORF">JI435_423020</name>
</gene>
<organism evidence="1 2">
    <name type="scientific">Phaeosphaeria nodorum (strain SN15 / ATCC MYA-4574 / FGSC 10173)</name>
    <name type="common">Glume blotch fungus</name>
    <name type="synonym">Parastagonospora nodorum</name>
    <dbReference type="NCBI Taxonomy" id="321614"/>
    <lineage>
        <taxon>Eukaryota</taxon>
        <taxon>Fungi</taxon>
        <taxon>Dikarya</taxon>
        <taxon>Ascomycota</taxon>
        <taxon>Pezizomycotina</taxon>
        <taxon>Dothideomycetes</taxon>
        <taxon>Pleosporomycetidae</taxon>
        <taxon>Pleosporales</taxon>
        <taxon>Pleosporineae</taxon>
        <taxon>Phaeosphaeriaceae</taxon>
        <taxon>Parastagonospora</taxon>
    </lineage>
</organism>